<evidence type="ECO:0000313" key="1">
    <source>
        <dbReference type="EMBL" id="KIK44608.1"/>
    </source>
</evidence>
<name>A0A0D0BN03_9AGAM</name>
<dbReference type="HOGENOM" id="CLU_1653300_0_0_1"/>
<dbReference type="Proteomes" id="UP000054485">
    <property type="component" value="Unassembled WGS sequence"/>
</dbReference>
<dbReference type="OrthoDB" id="2677005at2759"/>
<sequence length="160" mass="17179">MSSHDDKEELIEHQFEHNNIPNGAAPAVAANEAAVLVVDGEAIETRITGFRLVLSQSYQLASPVKRDTNTEGMTAFKASVEFVNEKLLIATIPGSKRRSKPIVSAVLFPGLPAPSLLELRTQVQMKPLGGSMKPVGTPKKKIMTPLVALAESPQSSSSYL</sequence>
<reference evidence="1 2" key="1">
    <citation type="submission" date="2014-04" db="EMBL/GenBank/DDBJ databases">
        <authorList>
            <consortium name="DOE Joint Genome Institute"/>
            <person name="Kuo A."/>
            <person name="Ruytinx J."/>
            <person name="Rineau F."/>
            <person name="Colpaert J."/>
            <person name="Kohler A."/>
            <person name="Nagy L.G."/>
            <person name="Floudas D."/>
            <person name="Copeland A."/>
            <person name="Barry K.W."/>
            <person name="Cichocki N."/>
            <person name="Veneault-Fourrey C."/>
            <person name="LaButti K."/>
            <person name="Lindquist E.A."/>
            <person name="Lipzen A."/>
            <person name="Lundell T."/>
            <person name="Morin E."/>
            <person name="Murat C."/>
            <person name="Sun H."/>
            <person name="Tunlid A."/>
            <person name="Henrissat B."/>
            <person name="Grigoriev I.V."/>
            <person name="Hibbett D.S."/>
            <person name="Martin F."/>
            <person name="Nordberg H.P."/>
            <person name="Cantor M.N."/>
            <person name="Hua S.X."/>
        </authorList>
    </citation>
    <scope>NUCLEOTIDE SEQUENCE [LARGE SCALE GENOMIC DNA]</scope>
    <source>
        <strain evidence="1 2">UH-Slu-Lm8-n1</strain>
    </source>
</reference>
<accession>A0A0D0BN03</accession>
<reference evidence="2" key="2">
    <citation type="submission" date="2015-01" db="EMBL/GenBank/DDBJ databases">
        <title>Evolutionary Origins and Diversification of the Mycorrhizal Mutualists.</title>
        <authorList>
            <consortium name="DOE Joint Genome Institute"/>
            <consortium name="Mycorrhizal Genomics Consortium"/>
            <person name="Kohler A."/>
            <person name="Kuo A."/>
            <person name="Nagy L.G."/>
            <person name="Floudas D."/>
            <person name="Copeland A."/>
            <person name="Barry K.W."/>
            <person name="Cichocki N."/>
            <person name="Veneault-Fourrey C."/>
            <person name="LaButti K."/>
            <person name="Lindquist E.A."/>
            <person name="Lipzen A."/>
            <person name="Lundell T."/>
            <person name="Morin E."/>
            <person name="Murat C."/>
            <person name="Riley R."/>
            <person name="Ohm R."/>
            <person name="Sun H."/>
            <person name="Tunlid A."/>
            <person name="Henrissat B."/>
            <person name="Grigoriev I.V."/>
            <person name="Hibbett D.S."/>
            <person name="Martin F."/>
        </authorList>
    </citation>
    <scope>NUCLEOTIDE SEQUENCE [LARGE SCALE GENOMIC DNA]</scope>
    <source>
        <strain evidence="2">UH-Slu-Lm8-n1</strain>
    </source>
</reference>
<dbReference type="InParanoid" id="A0A0D0BN03"/>
<gene>
    <name evidence="1" type="ORF">CY34DRAFT_10932</name>
</gene>
<dbReference type="AlphaFoldDB" id="A0A0D0BN03"/>
<proteinExistence type="predicted"/>
<protein>
    <submittedName>
        <fullName evidence="1">Uncharacterized protein</fullName>
    </submittedName>
</protein>
<dbReference type="EMBL" id="KN835187">
    <property type="protein sequence ID" value="KIK44608.1"/>
    <property type="molecule type" value="Genomic_DNA"/>
</dbReference>
<evidence type="ECO:0000313" key="2">
    <source>
        <dbReference type="Proteomes" id="UP000054485"/>
    </source>
</evidence>
<keyword evidence="2" id="KW-1185">Reference proteome</keyword>
<organism evidence="1 2">
    <name type="scientific">Suillus luteus UH-Slu-Lm8-n1</name>
    <dbReference type="NCBI Taxonomy" id="930992"/>
    <lineage>
        <taxon>Eukaryota</taxon>
        <taxon>Fungi</taxon>
        <taxon>Dikarya</taxon>
        <taxon>Basidiomycota</taxon>
        <taxon>Agaricomycotina</taxon>
        <taxon>Agaricomycetes</taxon>
        <taxon>Agaricomycetidae</taxon>
        <taxon>Boletales</taxon>
        <taxon>Suillineae</taxon>
        <taxon>Suillaceae</taxon>
        <taxon>Suillus</taxon>
    </lineage>
</organism>